<keyword evidence="1" id="KW-0175">Coiled coil</keyword>
<feature type="coiled-coil region" evidence="1">
    <location>
        <begin position="408"/>
        <end position="439"/>
    </location>
</feature>
<dbReference type="InterPro" id="IPR010927">
    <property type="entry name" value="T4SS_TraH"/>
</dbReference>
<keyword evidence="2" id="KW-0732">Signal</keyword>
<reference evidence="4" key="1">
    <citation type="submission" date="2017-06" db="EMBL/GenBank/DDBJ databases">
        <authorList>
            <person name="Varghese N."/>
            <person name="Submissions S."/>
        </authorList>
    </citation>
    <scope>NUCLEOTIDE SEQUENCE [LARGE SCALE GENOMIC DNA]</scope>
    <source>
        <strain evidence="4">DSM 15668</strain>
    </source>
</reference>
<organism evidence="3 4">
    <name type="scientific">Desulfurobacterium atlanticum</name>
    <dbReference type="NCBI Taxonomy" id="240169"/>
    <lineage>
        <taxon>Bacteria</taxon>
        <taxon>Pseudomonadati</taxon>
        <taxon>Aquificota</taxon>
        <taxon>Aquificia</taxon>
        <taxon>Desulfurobacteriales</taxon>
        <taxon>Desulfurobacteriaceae</taxon>
        <taxon>Desulfurobacterium</taxon>
    </lineage>
</organism>
<dbReference type="OrthoDB" id="9797479at2"/>
<gene>
    <name evidence="3" type="ORF">SAMN06265340_104122</name>
</gene>
<accession>A0A238YQH7</accession>
<dbReference type="RefSeq" id="WP_089322869.1">
    <property type="nucleotide sequence ID" value="NZ_FZOB01000004.1"/>
</dbReference>
<evidence type="ECO:0000313" key="4">
    <source>
        <dbReference type="Proteomes" id="UP000198405"/>
    </source>
</evidence>
<sequence length="479" mass="53221">MKRLISASLSILLFTCSAKAGIKDYLDKFVVEVPADTAGVYESQQRRYYVGGRFTLKSPKMVVNPFYVEPPSINTGCNGIDIAFGSFSYLADDKFWEEFAKSIFNPSTIAAVAYDIAMGALCEKCSSTLKKLTSLANQINSMSFDSCKIATAISGNLKERLAGTKIASNLNGKTSTWLSGAETFLDDMTDLISDFNTNVDCAGFACEVANKITDTDSFLEDLLKDTDMYDPDLVNLLRAYIGDFKIVSKKKRQVFPVENATAERDSVNGAKELVAILTGYEDGECKSSVTEEGVDKNGNTVNVANYVPACKEAEDAITDIFNAIDYRYTPSATTTNFIRKFNVPVYSLLNTLSLAPASVREAIKSKLVRYFAYEYAYEILQHTFSGIGQKLTFVKYAMDPDLRETKYGGALERNIEMLRNNMAKIMKEMNRQYAEVQQDFYRTVQQQKVYEDLQKQVMASMSHSPIAGAYLASLGLNKL</sequence>
<dbReference type="EMBL" id="FZOB01000004">
    <property type="protein sequence ID" value="SNR73536.1"/>
    <property type="molecule type" value="Genomic_DNA"/>
</dbReference>
<evidence type="ECO:0000256" key="1">
    <source>
        <dbReference type="SAM" id="Coils"/>
    </source>
</evidence>
<dbReference type="AlphaFoldDB" id="A0A238YQH7"/>
<dbReference type="Proteomes" id="UP000198405">
    <property type="component" value="Unassembled WGS sequence"/>
</dbReference>
<evidence type="ECO:0000256" key="2">
    <source>
        <dbReference type="SAM" id="SignalP"/>
    </source>
</evidence>
<dbReference type="Pfam" id="PF06122">
    <property type="entry name" value="TraH"/>
    <property type="match status" value="1"/>
</dbReference>
<protein>
    <submittedName>
        <fullName evidence="3">Conjugative relaxosome accessory transposon protein</fullName>
    </submittedName>
</protein>
<evidence type="ECO:0000313" key="3">
    <source>
        <dbReference type="EMBL" id="SNR73536.1"/>
    </source>
</evidence>
<keyword evidence="4" id="KW-1185">Reference proteome</keyword>
<feature type="chain" id="PRO_5012714880" evidence="2">
    <location>
        <begin position="21"/>
        <end position="479"/>
    </location>
</feature>
<name>A0A238YQH7_9BACT</name>
<feature type="signal peptide" evidence="2">
    <location>
        <begin position="1"/>
        <end position="20"/>
    </location>
</feature>
<proteinExistence type="predicted"/>